<dbReference type="InterPro" id="IPR001107">
    <property type="entry name" value="Band_7"/>
</dbReference>
<dbReference type="PANTHER" id="PTHR10264:SF19">
    <property type="entry name" value="AT06885P-RELATED"/>
    <property type="match status" value="1"/>
</dbReference>
<evidence type="ECO:0000259" key="2">
    <source>
        <dbReference type="Pfam" id="PF01145"/>
    </source>
</evidence>
<protein>
    <recommendedName>
        <fullName evidence="2">Band 7 domain-containing protein</fullName>
    </recommendedName>
</protein>
<dbReference type="EMBL" id="CAJJDM010000102">
    <property type="protein sequence ID" value="CAD8095708.1"/>
    <property type="molecule type" value="Genomic_DNA"/>
</dbReference>
<dbReference type="PANTHER" id="PTHR10264">
    <property type="entry name" value="BAND 7 PROTEIN-RELATED"/>
    <property type="match status" value="1"/>
</dbReference>
<dbReference type="Pfam" id="PF01145">
    <property type="entry name" value="Band_7"/>
    <property type="match status" value="1"/>
</dbReference>
<evidence type="ECO:0000256" key="1">
    <source>
        <dbReference type="SAM" id="Phobius"/>
    </source>
</evidence>
<dbReference type="Proteomes" id="UP000688137">
    <property type="component" value="Unassembled WGS sequence"/>
</dbReference>
<keyword evidence="1" id="KW-0812">Transmembrane</keyword>
<dbReference type="GO" id="GO:0005886">
    <property type="term" value="C:plasma membrane"/>
    <property type="evidence" value="ECO:0007669"/>
    <property type="project" value="InterPro"/>
</dbReference>
<sequence>MSNIKERNQMNQEMKQNLMGYIKSFYLNLENAVSVLEHIAQIIQLQEKHFVRYNKDLLVFICVLENIIKQLLLEQTSLILVLILYILLIVGLRWWSLKINQQQQKTTFKLKLPKRLICNIYEIDQGLIGLTQTSIRSVIGAFTFQDLLEKRSEIQIFIKEFLEPITIDWGVEIEAIMIRDIQMDEYTQNVLAKAATEKRAAQAKILNAQFTLQSTRMMKEAAEMLNSKAAMQIRFLEVIGIVGSEAQTQVVII</sequence>
<dbReference type="AlphaFoldDB" id="A0A8S1NSV1"/>
<keyword evidence="1" id="KW-0472">Membrane</keyword>
<keyword evidence="1" id="KW-1133">Transmembrane helix</keyword>
<comment type="caution">
    <text evidence="3">The sequence shown here is derived from an EMBL/GenBank/DDBJ whole genome shotgun (WGS) entry which is preliminary data.</text>
</comment>
<evidence type="ECO:0000313" key="4">
    <source>
        <dbReference type="Proteomes" id="UP000688137"/>
    </source>
</evidence>
<feature type="transmembrane region" description="Helical" evidence="1">
    <location>
        <begin position="78"/>
        <end position="96"/>
    </location>
</feature>
<name>A0A8S1NSV1_PARPR</name>
<feature type="domain" description="Band 7" evidence="2">
    <location>
        <begin position="108"/>
        <end position="209"/>
    </location>
</feature>
<reference evidence="3" key="1">
    <citation type="submission" date="2021-01" db="EMBL/GenBank/DDBJ databases">
        <authorList>
            <consortium name="Genoscope - CEA"/>
            <person name="William W."/>
        </authorList>
    </citation>
    <scope>NUCLEOTIDE SEQUENCE</scope>
</reference>
<proteinExistence type="predicted"/>
<organism evidence="3 4">
    <name type="scientific">Paramecium primaurelia</name>
    <dbReference type="NCBI Taxonomy" id="5886"/>
    <lineage>
        <taxon>Eukaryota</taxon>
        <taxon>Sar</taxon>
        <taxon>Alveolata</taxon>
        <taxon>Ciliophora</taxon>
        <taxon>Intramacronucleata</taxon>
        <taxon>Oligohymenophorea</taxon>
        <taxon>Peniculida</taxon>
        <taxon>Parameciidae</taxon>
        <taxon>Paramecium</taxon>
    </lineage>
</organism>
<keyword evidence="4" id="KW-1185">Reference proteome</keyword>
<accession>A0A8S1NSV1</accession>
<dbReference type="InterPro" id="IPR043202">
    <property type="entry name" value="Band-7_stomatin-like"/>
</dbReference>
<evidence type="ECO:0000313" key="3">
    <source>
        <dbReference type="EMBL" id="CAD8095708.1"/>
    </source>
</evidence>
<gene>
    <name evidence="3" type="ORF">PPRIM_AZ9-3.1.T0990112</name>
</gene>